<accession>A0A0F9J412</accession>
<name>A0A0F9J412_9ZZZZ</name>
<evidence type="ECO:0000313" key="1">
    <source>
        <dbReference type="EMBL" id="KKM64444.1"/>
    </source>
</evidence>
<protein>
    <submittedName>
        <fullName evidence="1">Uncharacterized protein</fullName>
    </submittedName>
</protein>
<dbReference type="EMBL" id="LAZR01010898">
    <property type="protein sequence ID" value="KKM64444.1"/>
    <property type="molecule type" value="Genomic_DNA"/>
</dbReference>
<sequence length="618" mass="67116">MTLVGSSSPAKPALKRFFRVRAYLTQYAGEEFASLSLMIHNGSIDNPNGTVYYRSIRVGVAEPLAMAVWQKRFSPAEGEPVVADGYTWQACPQAEGDGDGKVFAMRHGAAGVLRMTLYAPAGKARALQFAEHSPLLVPVASQELFSWSNFRTARYGGPKYPMPLSLGADAVAGADKVVRAALADPSLGGALRYRRDGRRTKAAPYRTMGHALPAGTGYGGETGGTGINAVFGVRAAITGHNGMIKLHVLLADRHWDRQTAHLFYDDGRPFTYSRHVVTVDGKKYLDIPGGHYFRVKYLRVADPACRVQADHVKSAGLLSARGKHLMSYMDHDDQHLSRLFDCIPAAYLACDPLSRDRAVTLGAQACWKLNVHPIKGTPATGGWLSLFDLRKQVDRNPGKGVAVGRSHGWVTHSLSPALYLSQDAQIRADVIEAARADVALRAKAQMPAGNVQAMFASGKALIKAGLVKVGDKDAVKAYQKTHFLVRGWEDAGILADGARCEVFMLSSPADREVAEQLKAISARVAKWNATAGWQDKTNSPGFIIAVPKSGTGKTIPFGQGTSFYLGSPFTWFYELTGDELYLKRIREMAGKRGIKGMAKRYPGNWSYALWLAQGGKMN</sequence>
<reference evidence="1" key="1">
    <citation type="journal article" date="2015" name="Nature">
        <title>Complex archaea that bridge the gap between prokaryotes and eukaryotes.</title>
        <authorList>
            <person name="Spang A."/>
            <person name="Saw J.H."/>
            <person name="Jorgensen S.L."/>
            <person name="Zaremba-Niedzwiedzka K."/>
            <person name="Martijn J."/>
            <person name="Lind A.E."/>
            <person name="van Eijk R."/>
            <person name="Schleper C."/>
            <person name="Guy L."/>
            <person name="Ettema T.J."/>
        </authorList>
    </citation>
    <scope>NUCLEOTIDE SEQUENCE</scope>
</reference>
<organism evidence="1">
    <name type="scientific">marine sediment metagenome</name>
    <dbReference type="NCBI Taxonomy" id="412755"/>
    <lineage>
        <taxon>unclassified sequences</taxon>
        <taxon>metagenomes</taxon>
        <taxon>ecological metagenomes</taxon>
    </lineage>
</organism>
<proteinExistence type="predicted"/>
<comment type="caution">
    <text evidence="1">The sequence shown here is derived from an EMBL/GenBank/DDBJ whole genome shotgun (WGS) entry which is preliminary data.</text>
</comment>
<dbReference type="AlphaFoldDB" id="A0A0F9J412"/>
<gene>
    <name evidence="1" type="ORF">LCGC14_1501350</name>
</gene>